<evidence type="ECO:0000256" key="4">
    <source>
        <dbReference type="SAM" id="MobiDB-lite"/>
    </source>
</evidence>
<dbReference type="InterPro" id="IPR003593">
    <property type="entry name" value="AAA+_ATPase"/>
</dbReference>
<evidence type="ECO:0000259" key="5">
    <source>
        <dbReference type="SMART" id="SM00382"/>
    </source>
</evidence>
<dbReference type="InterPro" id="IPR011703">
    <property type="entry name" value="ATPase_AAA-3"/>
</dbReference>
<dbReference type="GO" id="GO:0005524">
    <property type="term" value="F:ATP binding"/>
    <property type="evidence" value="ECO:0007669"/>
    <property type="project" value="UniProtKB-KW"/>
</dbReference>
<dbReference type="FunFam" id="3.40.50.300:FF:000640">
    <property type="entry name" value="MoxR family ATPase"/>
    <property type="match status" value="1"/>
</dbReference>
<dbReference type="PIRSF" id="PIRSF002849">
    <property type="entry name" value="AAA_ATPase_chaperone_MoxR_prd"/>
    <property type="match status" value="1"/>
</dbReference>
<keyword evidence="2" id="KW-0067">ATP-binding</keyword>
<comment type="similarity">
    <text evidence="3">Belongs to the MoxR family.</text>
</comment>
<evidence type="ECO:0000256" key="1">
    <source>
        <dbReference type="ARBA" id="ARBA00022741"/>
    </source>
</evidence>
<keyword evidence="7" id="KW-1185">Reference proteome</keyword>
<organism evidence="6 7">
    <name type="scientific">Lujinxingia vulgaris</name>
    <dbReference type="NCBI Taxonomy" id="2600176"/>
    <lineage>
        <taxon>Bacteria</taxon>
        <taxon>Deltaproteobacteria</taxon>
        <taxon>Bradymonadales</taxon>
        <taxon>Lujinxingiaceae</taxon>
        <taxon>Lujinxingia</taxon>
    </lineage>
</organism>
<evidence type="ECO:0000313" key="7">
    <source>
        <dbReference type="Proteomes" id="UP000321412"/>
    </source>
</evidence>
<gene>
    <name evidence="6" type="ORF">FRC98_09035</name>
</gene>
<dbReference type="Pfam" id="PF07726">
    <property type="entry name" value="AAA_3"/>
    <property type="match status" value="1"/>
</dbReference>
<dbReference type="PANTHER" id="PTHR42759:SF1">
    <property type="entry name" value="MAGNESIUM-CHELATASE SUBUNIT CHLD"/>
    <property type="match status" value="1"/>
</dbReference>
<dbReference type="GO" id="GO:0016887">
    <property type="term" value="F:ATP hydrolysis activity"/>
    <property type="evidence" value="ECO:0007669"/>
    <property type="project" value="InterPro"/>
</dbReference>
<dbReference type="InterPro" id="IPR041628">
    <property type="entry name" value="ChlI/MoxR_AAA_lid"/>
</dbReference>
<evidence type="ECO:0000313" key="6">
    <source>
        <dbReference type="EMBL" id="TXD37815.1"/>
    </source>
</evidence>
<evidence type="ECO:0000256" key="2">
    <source>
        <dbReference type="ARBA" id="ARBA00022840"/>
    </source>
</evidence>
<dbReference type="SMART" id="SM00382">
    <property type="entry name" value="AAA"/>
    <property type="match status" value="1"/>
</dbReference>
<dbReference type="InterPro" id="IPR027417">
    <property type="entry name" value="P-loop_NTPase"/>
</dbReference>
<dbReference type="PANTHER" id="PTHR42759">
    <property type="entry name" value="MOXR FAMILY PROTEIN"/>
    <property type="match status" value="1"/>
</dbReference>
<dbReference type="InterPro" id="IPR050764">
    <property type="entry name" value="CbbQ/NirQ/NorQ/GpvN"/>
</dbReference>
<name>A0A5C6XEN7_9DELT</name>
<proteinExistence type="inferred from homology"/>
<dbReference type="AlphaFoldDB" id="A0A5C6XEN7"/>
<sequence length="352" mass="38020">MSDAPANTAAPATSAPRAETSAEGSNLPRVQTPDGAAASIAEERLKEVRAICEAMRQQVSATFIGAPEVVDALLVALFARGHILLEGVPGVAKTTLCRAFARTIDATFRRVQFTPDLLPSDITGTYVPNLSTNAFDLRRGPVFTNVLLGDEINRAPAKTQSAMLEAMQERQVTIEGVTHMLPSPFVVLATQNPIEQEGVYMLPEAQLDRFLLKLTIGYPSADQELEVLKTHRQSRAPVEAVISAEQAEAIIGLVEQVHISHELMRYILGIVRQTRTDTRALLGASPRASLALLKASQARALIRGRGYVLPDDIQAMAVAVLAHRIVLHPDAELDGTRGQDLVESALKAVRYG</sequence>
<protein>
    <submittedName>
        <fullName evidence="6">MoxR family ATPase</fullName>
    </submittedName>
</protein>
<reference evidence="6 7" key="1">
    <citation type="submission" date="2019-08" db="EMBL/GenBank/DDBJ databases">
        <title>Bradymonadales sp. TMQ4.</title>
        <authorList>
            <person name="Liang Q."/>
        </authorList>
    </citation>
    <scope>NUCLEOTIDE SEQUENCE [LARGE SCALE GENOMIC DNA]</scope>
    <source>
        <strain evidence="6 7">TMQ4</strain>
    </source>
</reference>
<feature type="domain" description="AAA+ ATPase" evidence="5">
    <location>
        <begin position="79"/>
        <end position="231"/>
    </location>
</feature>
<dbReference type="SUPFAM" id="SSF52540">
    <property type="entry name" value="P-loop containing nucleoside triphosphate hydrolases"/>
    <property type="match status" value="1"/>
</dbReference>
<feature type="compositionally biased region" description="Low complexity" evidence="4">
    <location>
        <begin position="1"/>
        <end position="22"/>
    </location>
</feature>
<dbReference type="EMBL" id="VOSM01000003">
    <property type="protein sequence ID" value="TXD37815.1"/>
    <property type="molecule type" value="Genomic_DNA"/>
</dbReference>
<feature type="region of interest" description="Disordered" evidence="4">
    <location>
        <begin position="1"/>
        <end position="34"/>
    </location>
</feature>
<dbReference type="OrthoDB" id="9808397at2"/>
<comment type="caution">
    <text evidence="6">The sequence shown here is derived from an EMBL/GenBank/DDBJ whole genome shotgun (WGS) entry which is preliminary data.</text>
</comment>
<dbReference type="Pfam" id="PF17863">
    <property type="entry name" value="AAA_lid_2"/>
    <property type="match status" value="1"/>
</dbReference>
<evidence type="ECO:0000256" key="3">
    <source>
        <dbReference type="ARBA" id="ARBA00061607"/>
    </source>
</evidence>
<dbReference type="RefSeq" id="WP_146980968.1">
    <property type="nucleotide sequence ID" value="NZ_VOSM01000003.1"/>
</dbReference>
<dbReference type="Gene3D" id="3.40.50.300">
    <property type="entry name" value="P-loop containing nucleotide triphosphate hydrolases"/>
    <property type="match status" value="1"/>
</dbReference>
<accession>A0A5C6XEN7</accession>
<keyword evidence="1" id="KW-0547">Nucleotide-binding</keyword>
<dbReference type="Gene3D" id="1.10.8.80">
    <property type="entry name" value="Magnesium chelatase subunit I, C-Terminal domain"/>
    <property type="match status" value="1"/>
</dbReference>
<dbReference type="Proteomes" id="UP000321412">
    <property type="component" value="Unassembled WGS sequence"/>
</dbReference>